<evidence type="ECO:0008006" key="4">
    <source>
        <dbReference type="Google" id="ProtNLM"/>
    </source>
</evidence>
<keyword evidence="1" id="KW-1133">Transmembrane helix</keyword>
<organism evidence="2 3">
    <name type="scientific">Steccherinum ochraceum</name>
    <dbReference type="NCBI Taxonomy" id="92696"/>
    <lineage>
        <taxon>Eukaryota</taxon>
        <taxon>Fungi</taxon>
        <taxon>Dikarya</taxon>
        <taxon>Basidiomycota</taxon>
        <taxon>Agaricomycotina</taxon>
        <taxon>Agaricomycetes</taxon>
        <taxon>Polyporales</taxon>
        <taxon>Steccherinaceae</taxon>
        <taxon>Steccherinum</taxon>
    </lineage>
</organism>
<sequence>MSKITTQQQRDAQMHATVLGGAKGFFGSLAIAGPTAYILNKRWAYYRALQPSLKALGIIIAVLPTLVISAERAGLRYEREQWTGVGKAEIDAVAARQQSRWEAMSFTEKARDVAARHEYGLIVGGWAASMVGAFSLIMRNPSSRHDADHSWREIIAEEEKAAAAKARTATAKQ</sequence>
<gene>
    <name evidence="2" type="ORF">EIP91_001491</name>
</gene>
<evidence type="ECO:0000256" key="1">
    <source>
        <dbReference type="SAM" id="Phobius"/>
    </source>
</evidence>
<keyword evidence="1" id="KW-0472">Membrane</keyword>
<feature type="transmembrane region" description="Helical" evidence="1">
    <location>
        <begin position="21"/>
        <end position="39"/>
    </location>
</feature>
<dbReference type="OrthoDB" id="1915122at2759"/>
<evidence type="ECO:0000313" key="3">
    <source>
        <dbReference type="Proteomes" id="UP000292702"/>
    </source>
</evidence>
<reference evidence="2 3" key="1">
    <citation type="submission" date="2018-11" db="EMBL/GenBank/DDBJ databases">
        <title>Genome assembly of Steccherinum ochraceum LE-BIN_3174, the white-rot fungus of the Steccherinaceae family (The Residual Polyporoid clade, Polyporales, Basidiomycota).</title>
        <authorList>
            <person name="Fedorova T.V."/>
            <person name="Glazunova O.A."/>
            <person name="Landesman E.O."/>
            <person name="Moiseenko K.V."/>
            <person name="Psurtseva N.V."/>
            <person name="Savinova O.S."/>
            <person name="Shakhova N.V."/>
            <person name="Tyazhelova T.V."/>
            <person name="Vasina D.V."/>
        </authorList>
    </citation>
    <scope>NUCLEOTIDE SEQUENCE [LARGE SCALE GENOMIC DNA]</scope>
    <source>
        <strain evidence="2 3">LE-BIN_3174</strain>
    </source>
</reference>
<keyword evidence="3" id="KW-1185">Reference proteome</keyword>
<feature type="transmembrane region" description="Helical" evidence="1">
    <location>
        <begin position="119"/>
        <end position="138"/>
    </location>
</feature>
<keyword evidence="1" id="KW-0812">Transmembrane</keyword>
<name>A0A4R0RPZ6_9APHY</name>
<evidence type="ECO:0000313" key="2">
    <source>
        <dbReference type="EMBL" id="TCD70801.1"/>
    </source>
</evidence>
<dbReference type="AlphaFoldDB" id="A0A4R0RPZ6"/>
<feature type="transmembrane region" description="Helical" evidence="1">
    <location>
        <begin position="51"/>
        <end position="70"/>
    </location>
</feature>
<accession>A0A4R0RPZ6</accession>
<dbReference type="STRING" id="92696.A0A4R0RPZ6"/>
<protein>
    <recommendedName>
        <fullName evidence="4">HIG1 domain-containing protein</fullName>
    </recommendedName>
</protein>
<proteinExistence type="predicted"/>
<dbReference type="Proteomes" id="UP000292702">
    <property type="component" value="Unassembled WGS sequence"/>
</dbReference>
<comment type="caution">
    <text evidence="2">The sequence shown here is derived from an EMBL/GenBank/DDBJ whole genome shotgun (WGS) entry which is preliminary data.</text>
</comment>
<dbReference type="EMBL" id="RWJN01000014">
    <property type="protein sequence ID" value="TCD70801.1"/>
    <property type="molecule type" value="Genomic_DNA"/>
</dbReference>